<keyword evidence="2" id="KW-0479">Metal-binding</keyword>
<dbReference type="InterPro" id="IPR051400">
    <property type="entry name" value="HAD-like_hydrolase"/>
</dbReference>
<dbReference type="InterPro" id="IPR041492">
    <property type="entry name" value="HAD_2"/>
</dbReference>
<keyword evidence="3 5" id="KW-0378">Hydrolase</keyword>
<dbReference type="SFLD" id="SFLDS00003">
    <property type="entry name" value="Haloacid_Dehalogenase"/>
    <property type="match status" value="1"/>
</dbReference>
<evidence type="ECO:0000256" key="3">
    <source>
        <dbReference type="ARBA" id="ARBA00022801"/>
    </source>
</evidence>
<evidence type="ECO:0000256" key="2">
    <source>
        <dbReference type="ARBA" id="ARBA00022723"/>
    </source>
</evidence>
<dbReference type="InterPro" id="IPR023214">
    <property type="entry name" value="HAD_sf"/>
</dbReference>
<dbReference type="NCBIfam" id="TIGR01509">
    <property type="entry name" value="HAD-SF-IA-v3"/>
    <property type="match status" value="1"/>
</dbReference>
<dbReference type="GO" id="GO:0044281">
    <property type="term" value="P:small molecule metabolic process"/>
    <property type="evidence" value="ECO:0007669"/>
    <property type="project" value="UniProtKB-ARBA"/>
</dbReference>
<dbReference type="Gene3D" id="1.10.150.400">
    <property type="match status" value="1"/>
</dbReference>
<keyword evidence="4" id="KW-0460">Magnesium</keyword>
<evidence type="ECO:0000256" key="1">
    <source>
        <dbReference type="ARBA" id="ARBA00001946"/>
    </source>
</evidence>
<comment type="cofactor">
    <cofactor evidence="1">
        <name>Mg(2+)</name>
        <dbReference type="ChEBI" id="CHEBI:18420"/>
    </cofactor>
</comment>
<dbReference type="Pfam" id="PF13419">
    <property type="entry name" value="HAD_2"/>
    <property type="match status" value="1"/>
</dbReference>
<reference evidence="5" key="1">
    <citation type="journal article" date="2020" name="mSystems">
        <title>Genome- and Community-Level Interaction Insights into Carbon Utilization and Element Cycling Functions of Hydrothermarchaeota in Hydrothermal Sediment.</title>
        <authorList>
            <person name="Zhou Z."/>
            <person name="Liu Y."/>
            <person name="Xu W."/>
            <person name="Pan J."/>
            <person name="Luo Z.H."/>
            <person name="Li M."/>
        </authorList>
    </citation>
    <scope>NUCLEOTIDE SEQUENCE [LARGE SCALE GENOMIC DNA]</scope>
    <source>
        <strain evidence="5">SpSt-464</strain>
    </source>
</reference>
<gene>
    <name evidence="5" type="ORF">ENS15_01125</name>
</gene>
<accession>A0A7C3J5H3</accession>
<dbReference type="SUPFAM" id="SSF56784">
    <property type="entry name" value="HAD-like"/>
    <property type="match status" value="1"/>
</dbReference>
<dbReference type="AlphaFoldDB" id="A0A7C3J5H3"/>
<dbReference type="InterPro" id="IPR036412">
    <property type="entry name" value="HAD-like_sf"/>
</dbReference>
<dbReference type="GO" id="GO:0016791">
    <property type="term" value="F:phosphatase activity"/>
    <property type="evidence" value="ECO:0007669"/>
    <property type="project" value="TreeGrafter"/>
</dbReference>
<dbReference type="PANTHER" id="PTHR46470">
    <property type="entry name" value="N-ACYLNEURAMINATE-9-PHOSPHATASE"/>
    <property type="match status" value="1"/>
</dbReference>
<dbReference type="SFLD" id="SFLDG01129">
    <property type="entry name" value="C1.5:_HAD__Beta-PGM__Phosphata"/>
    <property type="match status" value="1"/>
</dbReference>
<sequence length="243" mass="28553">MIKVVSFDLWNTILSGKDSKNFKEFRFINLQKIFSKYGYDLKKDDYYSSIDKTWDIFFNGEWLEKKYTPTTSSSVRTFLSYLSFENYPENFFHELVDFMESSFTHSEVSFIESMDVLIKRLSQDYKLVLISDTGFTPGKYLREVLKKVGIFEHFSLFIFSDEMGVSKPDRRIFEFVLKYFGCEPSEVVHIGDIPATDVKGAIDVGIRSVHFNKETYLFKDIEKFKPDLVTDDPLKIENFIKSL</sequence>
<dbReference type="PANTHER" id="PTHR46470:SF2">
    <property type="entry name" value="GLYCERALDEHYDE 3-PHOSPHATE PHOSPHATASE"/>
    <property type="match status" value="1"/>
</dbReference>
<comment type="caution">
    <text evidence="5">The sequence shown here is derived from an EMBL/GenBank/DDBJ whole genome shotgun (WGS) entry which is preliminary data.</text>
</comment>
<protein>
    <submittedName>
        <fullName evidence="5">HAD family hydrolase</fullName>
    </submittedName>
</protein>
<evidence type="ECO:0000313" key="5">
    <source>
        <dbReference type="EMBL" id="HFK23247.1"/>
    </source>
</evidence>
<dbReference type="GO" id="GO:0046872">
    <property type="term" value="F:metal ion binding"/>
    <property type="evidence" value="ECO:0007669"/>
    <property type="project" value="UniProtKB-KW"/>
</dbReference>
<proteinExistence type="predicted"/>
<name>A0A7C3J5H3_UNCW3</name>
<organism evidence="5">
    <name type="scientific">candidate division WOR-3 bacterium</name>
    <dbReference type="NCBI Taxonomy" id="2052148"/>
    <lineage>
        <taxon>Bacteria</taxon>
        <taxon>Bacteria division WOR-3</taxon>
    </lineage>
</organism>
<dbReference type="NCBIfam" id="TIGR01549">
    <property type="entry name" value="HAD-SF-IA-v1"/>
    <property type="match status" value="1"/>
</dbReference>
<dbReference type="Gene3D" id="3.40.50.1000">
    <property type="entry name" value="HAD superfamily/HAD-like"/>
    <property type="match status" value="1"/>
</dbReference>
<dbReference type="EMBL" id="DSTT01000001">
    <property type="protein sequence ID" value="HFK23247.1"/>
    <property type="molecule type" value="Genomic_DNA"/>
</dbReference>
<dbReference type="InterPro" id="IPR006439">
    <property type="entry name" value="HAD-SF_hydro_IA"/>
</dbReference>
<evidence type="ECO:0000256" key="4">
    <source>
        <dbReference type="ARBA" id="ARBA00022842"/>
    </source>
</evidence>